<comment type="function">
    <text evidence="8">Toxic component of a toxin-antitoxin (TA) system. An RNase.</text>
</comment>
<keyword evidence="4 8" id="KW-0479">Metal-binding</keyword>
<evidence type="ECO:0000256" key="7">
    <source>
        <dbReference type="ARBA" id="ARBA00038093"/>
    </source>
</evidence>
<evidence type="ECO:0000256" key="6">
    <source>
        <dbReference type="ARBA" id="ARBA00022842"/>
    </source>
</evidence>
<keyword evidence="2 8" id="KW-1277">Toxin-antitoxin system</keyword>
<evidence type="ECO:0000256" key="2">
    <source>
        <dbReference type="ARBA" id="ARBA00022649"/>
    </source>
</evidence>
<dbReference type="SMART" id="SM00670">
    <property type="entry name" value="PINc"/>
    <property type="match status" value="1"/>
</dbReference>
<dbReference type="InterPro" id="IPR022907">
    <property type="entry name" value="VapC_family"/>
</dbReference>
<evidence type="ECO:0000256" key="4">
    <source>
        <dbReference type="ARBA" id="ARBA00022723"/>
    </source>
</evidence>
<gene>
    <name evidence="10" type="primary">vapC_5</name>
    <name evidence="8" type="synonym">vapC</name>
    <name evidence="10" type="ORF">MOOR_25490</name>
</gene>
<keyword evidence="3 8" id="KW-0540">Nuclease</keyword>
<proteinExistence type="inferred from homology"/>
<dbReference type="CDD" id="cd18753">
    <property type="entry name" value="PIN_VapC4-5_FitB-like"/>
    <property type="match status" value="1"/>
</dbReference>
<dbReference type="SUPFAM" id="SSF88723">
    <property type="entry name" value="PIN domain-like"/>
    <property type="match status" value="1"/>
</dbReference>
<dbReference type="PANTHER" id="PTHR33653:SF1">
    <property type="entry name" value="RIBONUCLEASE VAPC2"/>
    <property type="match status" value="1"/>
</dbReference>
<evidence type="ECO:0000256" key="3">
    <source>
        <dbReference type="ARBA" id="ARBA00022722"/>
    </source>
</evidence>
<dbReference type="AlphaFoldDB" id="A0A1J5JTC6"/>
<evidence type="ECO:0000256" key="1">
    <source>
        <dbReference type="ARBA" id="ARBA00001946"/>
    </source>
</evidence>
<protein>
    <recommendedName>
        <fullName evidence="8">Ribonuclease VapC</fullName>
        <shortName evidence="8">RNase VapC</shortName>
        <ecNumber evidence="8">3.1.-.-</ecNumber>
    </recommendedName>
    <alternativeName>
        <fullName evidence="8">Toxin VapC</fullName>
    </alternativeName>
</protein>
<comment type="cofactor">
    <cofactor evidence="1 8">
        <name>Mg(2+)</name>
        <dbReference type="ChEBI" id="CHEBI:18420"/>
    </cofactor>
</comment>
<dbReference type="GO" id="GO:0090729">
    <property type="term" value="F:toxin activity"/>
    <property type="evidence" value="ECO:0007669"/>
    <property type="project" value="UniProtKB-KW"/>
</dbReference>
<dbReference type="EC" id="3.1.-.-" evidence="8"/>
<comment type="caution">
    <text evidence="10">The sequence shown here is derived from an EMBL/GenBank/DDBJ whole genome shotgun (WGS) entry which is preliminary data.</text>
</comment>
<evidence type="ECO:0000256" key="8">
    <source>
        <dbReference type="HAMAP-Rule" id="MF_00265"/>
    </source>
</evidence>
<evidence type="ECO:0000259" key="9">
    <source>
        <dbReference type="SMART" id="SM00670"/>
    </source>
</evidence>
<comment type="similarity">
    <text evidence="7 8">Belongs to the PINc/VapC protein family.</text>
</comment>
<evidence type="ECO:0000313" key="11">
    <source>
        <dbReference type="Proteomes" id="UP000182743"/>
    </source>
</evidence>
<dbReference type="PANTHER" id="PTHR33653">
    <property type="entry name" value="RIBONUCLEASE VAPC2"/>
    <property type="match status" value="1"/>
</dbReference>
<feature type="binding site" evidence="8">
    <location>
        <position position="98"/>
    </location>
    <ligand>
        <name>Mg(2+)</name>
        <dbReference type="ChEBI" id="CHEBI:18420"/>
    </ligand>
</feature>
<dbReference type="Pfam" id="PF01850">
    <property type="entry name" value="PIN"/>
    <property type="match status" value="1"/>
</dbReference>
<evidence type="ECO:0000256" key="5">
    <source>
        <dbReference type="ARBA" id="ARBA00022801"/>
    </source>
</evidence>
<keyword evidence="8" id="KW-0800">Toxin</keyword>
<organism evidence="10 11">
    <name type="scientific">Neomoorella thermoacetica</name>
    <name type="common">Clostridium thermoaceticum</name>
    <dbReference type="NCBI Taxonomy" id="1525"/>
    <lineage>
        <taxon>Bacteria</taxon>
        <taxon>Bacillati</taxon>
        <taxon>Bacillota</taxon>
        <taxon>Clostridia</taxon>
        <taxon>Neomoorellales</taxon>
        <taxon>Neomoorellaceae</taxon>
        <taxon>Neomoorella</taxon>
    </lineage>
</organism>
<dbReference type="InterPro" id="IPR050556">
    <property type="entry name" value="Type_II_TA_system_RNase"/>
</dbReference>
<dbReference type="HAMAP" id="MF_00265">
    <property type="entry name" value="VapC_Nob1"/>
    <property type="match status" value="1"/>
</dbReference>
<dbReference type="GO" id="GO:0000287">
    <property type="term" value="F:magnesium ion binding"/>
    <property type="evidence" value="ECO:0007669"/>
    <property type="project" value="UniProtKB-UniRule"/>
</dbReference>
<dbReference type="GO" id="GO:0016787">
    <property type="term" value="F:hydrolase activity"/>
    <property type="evidence" value="ECO:0007669"/>
    <property type="project" value="UniProtKB-KW"/>
</dbReference>
<reference evidence="10 11" key="1">
    <citation type="submission" date="2016-08" db="EMBL/GenBank/DDBJ databases">
        <title>Genome-based comparison of Moorella thermoacetic strains.</title>
        <authorList>
            <person name="Poehlein A."/>
            <person name="Bengelsdorf F.R."/>
            <person name="Esser C."/>
            <person name="Duerre P."/>
            <person name="Daniel R."/>
        </authorList>
    </citation>
    <scope>NUCLEOTIDE SEQUENCE [LARGE SCALE GENOMIC DNA]</scope>
    <source>
        <strain evidence="10 11">DSM 11768</strain>
    </source>
</reference>
<evidence type="ECO:0000313" key="10">
    <source>
        <dbReference type="EMBL" id="OIQ07823.1"/>
    </source>
</evidence>
<dbReference type="EMBL" id="MIHH01000024">
    <property type="protein sequence ID" value="OIQ07823.1"/>
    <property type="molecule type" value="Genomic_DNA"/>
</dbReference>
<sequence length="130" mass="14518">MVSGNYLLDTNIVIALFAGDPSITEKLTLEKKVFVPAVVLGELYFGALKSKRVENNISLIDSLAAERIILGCDKNTAKYYGRIKSNLKQKGKPIPENDIWIAAVAFQHNLTLVTRDTHFKEIDGLVLENW</sequence>
<keyword evidence="6 8" id="KW-0460">Magnesium</keyword>
<name>A0A1J5JTC6_NEOTH</name>
<dbReference type="InterPro" id="IPR002716">
    <property type="entry name" value="PIN_dom"/>
</dbReference>
<keyword evidence="5 8" id="KW-0378">Hydrolase</keyword>
<dbReference type="GO" id="GO:0004519">
    <property type="term" value="F:endonuclease activity"/>
    <property type="evidence" value="ECO:0007669"/>
    <property type="project" value="UniProtKB-KW"/>
</dbReference>
<feature type="domain" description="PIN" evidence="9">
    <location>
        <begin position="4"/>
        <end position="121"/>
    </location>
</feature>
<feature type="binding site" evidence="8">
    <location>
        <position position="9"/>
    </location>
    <ligand>
        <name>Mg(2+)</name>
        <dbReference type="ChEBI" id="CHEBI:18420"/>
    </ligand>
</feature>
<keyword evidence="10" id="KW-0255">Endonuclease</keyword>
<dbReference type="Proteomes" id="UP000182743">
    <property type="component" value="Unassembled WGS sequence"/>
</dbReference>
<dbReference type="GO" id="GO:0004540">
    <property type="term" value="F:RNA nuclease activity"/>
    <property type="evidence" value="ECO:0007669"/>
    <property type="project" value="InterPro"/>
</dbReference>
<dbReference type="InterPro" id="IPR029060">
    <property type="entry name" value="PIN-like_dom_sf"/>
</dbReference>
<accession>A0A1J5JTC6</accession>
<dbReference type="Gene3D" id="3.40.50.1010">
    <property type="entry name" value="5'-nuclease"/>
    <property type="match status" value="1"/>
</dbReference>